<evidence type="ECO:0000313" key="2">
    <source>
        <dbReference type="EMBL" id="QUR68720.1"/>
    </source>
</evidence>
<dbReference type="AlphaFoldDB" id="A0A975K0J3"/>
<name>A0A975K0J3_9MYCO</name>
<dbReference type="KEGG" id="mspg:F6B93_18035"/>
<dbReference type="EMBL" id="CP046600">
    <property type="protein sequence ID" value="QUR68720.1"/>
    <property type="molecule type" value="Genomic_DNA"/>
</dbReference>
<feature type="compositionally biased region" description="Low complexity" evidence="1">
    <location>
        <begin position="144"/>
        <end position="153"/>
    </location>
</feature>
<feature type="compositionally biased region" description="Polar residues" evidence="1">
    <location>
        <begin position="1"/>
        <end position="15"/>
    </location>
</feature>
<sequence>MTTDNAASQAQTWHGNNGGKRAMLHWEENGGDLSNLSAVVDAFNAAGITVQLGYYPKWYWSQQGGGNLSGLANALVSSVYPGGTGYASTIYANSGGNTGEGWAAYGGTTPAAQQFTNSADIAGLTVDCNAYRGTDITVLFGTAPTTPAQQTAPDALRERRQAAEPVVAEEEPAGTTEPGVPIRPNPPTPLGLYCTSHSGR</sequence>
<feature type="region of interest" description="Disordered" evidence="1">
    <location>
        <begin position="1"/>
        <end position="21"/>
    </location>
</feature>
<evidence type="ECO:0000256" key="1">
    <source>
        <dbReference type="SAM" id="MobiDB-lite"/>
    </source>
</evidence>
<dbReference type="Proteomes" id="UP000682202">
    <property type="component" value="Chromosome"/>
</dbReference>
<evidence type="ECO:0000313" key="3">
    <source>
        <dbReference type="Proteomes" id="UP000682202"/>
    </source>
</evidence>
<feature type="region of interest" description="Disordered" evidence="1">
    <location>
        <begin position="144"/>
        <end position="200"/>
    </location>
</feature>
<protein>
    <submittedName>
        <fullName evidence="2">Uncharacterized protein</fullName>
    </submittedName>
</protein>
<proteinExistence type="predicted"/>
<gene>
    <name evidence="2" type="ORF">F6B93_18035</name>
</gene>
<dbReference type="RefSeq" id="WP_211696294.1">
    <property type="nucleotide sequence ID" value="NZ_CP046600.1"/>
</dbReference>
<reference evidence="2" key="1">
    <citation type="submission" date="2019-12" db="EMBL/GenBank/DDBJ databases">
        <title>Mycobacterium spongiae sp. nov.</title>
        <authorList>
            <person name="Stinear T."/>
        </authorList>
    </citation>
    <scope>NUCLEOTIDE SEQUENCE</scope>
    <source>
        <strain evidence="2">FSD4b-SM</strain>
    </source>
</reference>
<accession>A0A975K0J3</accession>
<keyword evidence="3" id="KW-1185">Reference proteome</keyword>
<organism evidence="2 3">
    <name type="scientific">Mycobacterium spongiae</name>
    <dbReference type="NCBI Taxonomy" id="886343"/>
    <lineage>
        <taxon>Bacteria</taxon>
        <taxon>Bacillati</taxon>
        <taxon>Actinomycetota</taxon>
        <taxon>Actinomycetes</taxon>
        <taxon>Mycobacteriales</taxon>
        <taxon>Mycobacteriaceae</taxon>
        <taxon>Mycobacterium</taxon>
    </lineage>
</organism>